<keyword evidence="2" id="KW-1185">Reference proteome</keyword>
<accession>A0A8J8KED3</accession>
<dbReference type="Proteomes" id="UP000625804">
    <property type="component" value="Unassembled WGS sequence"/>
</dbReference>
<name>A0A8J8KED3_9BACI</name>
<proteinExistence type="predicted"/>
<dbReference type="AlphaFoldDB" id="A0A8J8KED3"/>
<dbReference type="RefSeq" id="WP_173730902.1">
    <property type="nucleotide sequence ID" value="NZ_JABTTE010000008.1"/>
</dbReference>
<sequence length="201" mass="23506">MRGDVMIDINKIKEEIDKYEHLIREDRIARGLPPERPEKFLPVTISVILCEKLAHLYPIFVKYTKLTYDSQTLIPFDVSYFDKYRDIIDLLSLTVNTECLIYNAGIKGAINTIEEVNEALSKGDLDKDPIKVATKLYLCLSIIGSNPPTIDCAYDYKSDMSFYEQIKPYKEEYERLKTDEALFNAEVEKYRKRYDEIKHLL</sequence>
<reference evidence="1" key="1">
    <citation type="submission" date="2020-06" db="EMBL/GenBank/DDBJ databases">
        <title>A novel thermopfilic bacterium from Erzurum, Turkey.</title>
        <authorList>
            <person name="Adiguzel A."/>
            <person name="Ay H."/>
            <person name="Baltaci M.O."/>
        </authorList>
    </citation>
    <scope>NUCLEOTIDE SEQUENCE</scope>
    <source>
        <strain evidence="1">P2</strain>
    </source>
</reference>
<comment type="caution">
    <text evidence="1">The sequence shown here is derived from an EMBL/GenBank/DDBJ whole genome shotgun (WGS) entry which is preliminary data.</text>
</comment>
<dbReference type="EMBL" id="JABTTE010000008">
    <property type="protein sequence ID" value="NSL51700.1"/>
    <property type="molecule type" value="Genomic_DNA"/>
</dbReference>
<protein>
    <submittedName>
        <fullName evidence="1">Uncharacterized protein</fullName>
    </submittedName>
</protein>
<organism evidence="1 2">
    <name type="scientific">Calidifontibacillus erzurumensis</name>
    <dbReference type="NCBI Taxonomy" id="2741433"/>
    <lineage>
        <taxon>Bacteria</taxon>
        <taxon>Bacillati</taxon>
        <taxon>Bacillota</taxon>
        <taxon>Bacilli</taxon>
        <taxon>Bacillales</taxon>
        <taxon>Bacillaceae</taxon>
        <taxon>Calidifontibacillus/Schinkia group</taxon>
        <taxon>Calidifontibacillus</taxon>
    </lineage>
</organism>
<evidence type="ECO:0000313" key="1">
    <source>
        <dbReference type="EMBL" id="NSL51700.1"/>
    </source>
</evidence>
<evidence type="ECO:0000313" key="2">
    <source>
        <dbReference type="Proteomes" id="UP000625804"/>
    </source>
</evidence>
<gene>
    <name evidence="1" type="ORF">HR057_07950</name>
</gene>